<dbReference type="Pfam" id="PF02518">
    <property type="entry name" value="HATPase_c"/>
    <property type="match status" value="1"/>
</dbReference>
<dbReference type="Proteomes" id="UP000092971">
    <property type="component" value="Chromosome"/>
</dbReference>
<dbReference type="InterPro" id="IPR005467">
    <property type="entry name" value="His_kinase_dom"/>
</dbReference>
<dbReference type="GO" id="GO:0000160">
    <property type="term" value="P:phosphorelay signal transduction system"/>
    <property type="evidence" value="ECO:0007669"/>
    <property type="project" value="UniProtKB-KW"/>
</dbReference>
<keyword evidence="2" id="KW-0902">Two-component regulatory system</keyword>
<protein>
    <submittedName>
        <fullName evidence="4">Histidine kinase</fullName>
    </submittedName>
</protein>
<dbReference type="OrthoDB" id="9797586at2"/>
<evidence type="ECO:0000259" key="3">
    <source>
        <dbReference type="PROSITE" id="PS50109"/>
    </source>
</evidence>
<reference evidence="4 5" key="1">
    <citation type="submission" date="2016-02" db="EMBL/GenBank/DDBJ databases">
        <title>Comparison of Clostridium stercorarium subspecies using comparative genomics and transcriptomics.</title>
        <authorList>
            <person name="Schellenberg J."/>
            <person name="Thallinger G."/>
            <person name="Levin D.B."/>
            <person name="Zhang X."/>
            <person name="Alvare G."/>
            <person name="Fristensky B."/>
            <person name="Sparling R."/>
        </authorList>
    </citation>
    <scope>NUCLEOTIDE SEQUENCE [LARGE SCALE GENOMIC DNA]</scope>
    <source>
        <strain evidence="4 5">DSM 2910</strain>
    </source>
</reference>
<gene>
    <name evidence="4" type="ORF">CSTERTH_04460</name>
</gene>
<dbReference type="PROSITE" id="PS50109">
    <property type="entry name" value="HIS_KIN"/>
    <property type="match status" value="1"/>
</dbReference>
<evidence type="ECO:0000256" key="2">
    <source>
        <dbReference type="ARBA" id="ARBA00023012"/>
    </source>
</evidence>
<dbReference type="SMART" id="SM00387">
    <property type="entry name" value="HATPase_c"/>
    <property type="match status" value="1"/>
</dbReference>
<sequence length="186" mass="20481">MKDLSLHVMDIAQNSITAGATLIKVSLICCDGFLVFRLSDNGNGMDEELLKTVTDPFTTTRETRKVGMGIPLLKLSAEMTGGSFKIESRKGEGTSTEARFVIDSIDRIPLGNVDETLKTLIMANPEIDFEIKFQSEKSSFELKTEEIKKYLNGVPIDNFEVIDWIAGKIRDGLKVVFGGVLNEISG</sequence>
<evidence type="ECO:0000256" key="1">
    <source>
        <dbReference type="ARBA" id="ARBA00022777"/>
    </source>
</evidence>
<dbReference type="AlphaFoldDB" id="A0A1B1YC50"/>
<organism evidence="4 5">
    <name type="scientific">Thermoclostridium stercorarium subsp. thermolacticum DSM 2910</name>
    <dbReference type="NCBI Taxonomy" id="1121336"/>
    <lineage>
        <taxon>Bacteria</taxon>
        <taxon>Bacillati</taxon>
        <taxon>Bacillota</taxon>
        <taxon>Clostridia</taxon>
        <taxon>Eubacteriales</taxon>
        <taxon>Oscillospiraceae</taxon>
        <taxon>Thermoclostridium</taxon>
    </lineage>
</organism>
<dbReference type="RefSeq" id="WP_015358630.1">
    <property type="nucleotide sequence ID" value="NZ_CP014672.1"/>
</dbReference>
<dbReference type="EMBL" id="CP014672">
    <property type="protein sequence ID" value="ANW98343.1"/>
    <property type="molecule type" value="Genomic_DNA"/>
</dbReference>
<dbReference type="InterPro" id="IPR003594">
    <property type="entry name" value="HATPase_dom"/>
</dbReference>
<accession>A0A1B1YC50</accession>
<dbReference type="InterPro" id="IPR036890">
    <property type="entry name" value="HATPase_C_sf"/>
</dbReference>
<dbReference type="GO" id="GO:0016301">
    <property type="term" value="F:kinase activity"/>
    <property type="evidence" value="ECO:0007669"/>
    <property type="project" value="UniProtKB-KW"/>
</dbReference>
<keyword evidence="1 4" id="KW-0418">Kinase</keyword>
<evidence type="ECO:0000313" key="5">
    <source>
        <dbReference type="Proteomes" id="UP000092971"/>
    </source>
</evidence>
<name>A0A1B1YC50_THEST</name>
<evidence type="ECO:0000313" key="4">
    <source>
        <dbReference type="EMBL" id="ANW98343.1"/>
    </source>
</evidence>
<feature type="domain" description="Histidine kinase" evidence="3">
    <location>
        <begin position="1"/>
        <end position="104"/>
    </location>
</feature>
<proteinExistence type="predicted"/>
<dbReference type="Gene3D" id="3.30.565.10">
    <property type="entry name" value="Histidine kinase-like ATPase, C-terminal domain"/>
    <property type="match status" value="1"/>
</dbReference>
<keyword evidence="1 4" id="KW-0808">Transferase</keyword>
<dbReference type="SUPFAM" id="SSF55874">
    <property type="entry name" value="ATPase domain of HSP90 chaperone/DNA topoisomerase II/histidine kinase"/>
    <property type="match status" value="1"/>
</dbReference>